<evidence type="ECO:0000313" key="2">
    <source>
        <dbReference type="EMBL" id="ACL47692.1"/>
    </source>
</evidence>
<dbReference type="AlphaFoldDB" id="B8HZ44"/>
<dbReference type="Pfam" id="PF07883">
    <property type="entry name" value="Cupin_2"/>
    <property type="match status" value="1"/>
</dbReference>
<dbReference type="OrthoDB" id="486897at2"/>
<dbReference type="KEGG" id="cyn:Cyan7425_5435"/>
<keyword evidence="2" id="KW-0614">Plasmid</keyword>
<sequence length="149" mass="16515">MKVLRSQAGQNLQVLSDRVCIKLKSAASPNRMAVMTIEVPPEGFVPPHTHDKEEESYFVLEGTMMMQLGDQELAIEPGDFVYIPAGTVHGYKNGSNQCVRFLAWSIGGAIDEFFAEMAEKVIELPEDLPKMPTILNKYGIRMVEPSITG</sequence>
<dbReference type="PANTHER" id="PTHR36440:SF1">
    <property type="entry name" value="PUTATIVE (AFU_ORTHOLOGUE AFUA_8G07350)-RELATED"/>
    <property type="match status" value="1"/>
</dbReference>
<name>B8HZ44_CYAP4</name>
<dbReference type="PANTHER" id="PTHR36440">
    <property type="entry name" value="PUTATIVE (AFU_ORTHOLOGUE AFUA_8G07350)-RELATED"/>
    <property type="match status" value="1"/>
</dbReference>
<dbReference type="Gene3D" id="2.60.120.10">
    <property type="entry name" value="Jelly Rolls"/>
    <property type="match status" value="1"/>
</dbReference>
<proteinExistence type="predicted"/>
<dbReference type="InterPro" id="IPR013096">
    <property type="entry name" value="Cupin_2"/>
</dbReference>
<dbReference type="InterPro" id="IPR011051">
    <property type="entry name" value="RmlC_Cupin_sf"/>
</dbReference>
<dbReference type="InterPro" id="IPR014710">
    <property type="entry name" value="RmlC-like_jellyroll"/>
</dbReference>
<gene>
    <name evidence="2" type="ordered locus">Cyan7425_5435</name>
</gene>
<reference evidence="2" key="1">
    <citation type="submission" date="2009-01" db="EMBL/GenBank/DDBJ databases">
        <title>Complete sequence of plasmid1 Cyanothece sp. PCC 7425.</title>
        <authorList>
            <consortium name="US DOE Joint Genome Institute"/>
            <person name="Lucas S."/>
            <person name="Copeland A."/>
            <person name="Lapidus A."/>
            <person name="Glavina del Rio T."/>
            <person name="Dalin E."/>
            <person name="Tice H."/>
            <person name="Bruce D."/>
            <person name="Goodwin L."/>
            <person name="Pitluck S."/>
            <person name="Sims D."/>
            <person name="Meineke L."/>
            <person name="Brettin T."/>
            <person name="Detter J.C."/>
            <person name="Han C."/>
            <person name="Larimer F."/>
            <person name="Land M."/>
            <person name="Hauser L."/>
            <person name="Kyrpides N."/>
            <person name="Ovchinnikova G."/>
            <person name="Liberton M."/>
            <person name="Stoeckel J."/>
            <person name="Banerjee A."/>
            <person name="Singh A."/>
            <person name="Page L."/>
            <person name="Sato H."/>
            <person name="Zhao L."/>
            <person name="Sherman L."/>
            <person name="Pakrasi H."/>
            <person name="Richardson P."/>
        </authorList>
    </citation>
    <scope>NUCLEOTIDE SEQUENCE</scope>
    <source>
        <strain evidence="2">PCC 7425</strain>
        <plasmid evidence="2">pP742501</plasmid>
    </source>
</reference>
<dbReference type="InterPro" id="IPR053146">
    <property type="entry name" value="QDO-like"/>
</dbReference>
<dbReference type="HOGENOM" id="CLU_103066_6_2_3"/>
<protein>
    <submittedName>
        <fullName evidence="2">Cupin 2 conserved barrel domain protein</fullName>
    </submittedName>
</protein>
<geneLocation type="plasmid" evidence="2">
    <name>pP742501</name>
</geneLocation>
<feature type="domain" description="Cupin type-2" evidence="1">
    <location>
        <begin position="36"/>
        <end position="103"/>
    </location>
</feature>
<evidence type="ECO:0000259" key="1">
    <source>
        <dbReference type="Pfam" id="PF07883"/>
    </source>
</evidence>
<accession>B8HZ44</accession>
<dbReference type="EMBL" id="CP001345">
    <property type="protein sequence ID" value="ACL47692.1"/>
    <property type="molecule type" value="Genomic_DNA"/>
</dbReference>
<organism evidence="2">
    <name type="scientific">Cyanothece sp. (strain PCC 7425 / ATCC 29141)</name>
    <dbReference type="NCBI Taxonomy" id="395961"/>
    <lineage>
        <taxon>Bacteria</taxon>
        <taxon>Bacillati</taxon>
        <taxon>Cyanobacteriota</taxon>
        <taxon>Cyanophyceae</taxon>
        <taxon>Gomontiellales</taxon>
        <taxon>Cyanothecaceae</taxon>
        <taxon>Cyanothece</taxon>
    </lineage>
</organism>
<dbReference type="SUPFAM" id="SSF51182">
    <property type="entry name" value="RmlC-like cupins"/>
    <property type="match status" value="1"/>
</dbReference>